<dbReference type="InterPro" id="IPR044152">
    <property type="entry name" value="YqjM-like"/>
</dbReference>
<dbReference type="InterPro" id="IPR001155">
    <property type="entry name" value="OxRdtase_FMN_N"/>
</dbReference>
<keyword evidence="4" id="KW-0521">NADP</keyword>
<gene>
    <name evidence="7" type="ORF">SAMN05216600_102260</name>
</gene>
<evidence type="ECO:0000256" key="3">
    <source>
        <dbReference type="ARBA" id="ARBA00022643"/>
    </source>
</evidence>
<dbReference type="EMBL" id="FOFP01000002">
    <property type="protein sequence ID" value="SEP91752.1"/>
    <property type="molecule type" value="Genomic_DNA"/>
</dbReference>
<dbReference type="PANTHER" id="PTHR43303">
    <property type="entry name" value="NADPH DEHYDROGENASE C23G7.10C-RELATED"/>
    <property type="match status" value="1"/>
</dbReference>
<dbReference type="Pfam" id="PF00724">
    <property type="entry name" value="Oxidored_FMN"/>
    <property type="match status" value="1"/>
</dbReference>
<evidence type="ECO:0000256" key="5">
    <source>
        <dbReference type="ARBA" id="ARBA00023002"/>
    </source>
</evidence>
<protein>
    <submittedName>
        <fullName evidence="7">2,4-dienoyl-CoA reductase</fullName>
    </submittedName>
</protein>
<evidence type="ECO:0000313" key="8">
    <source>
        <dbReference type="Proteomes" id="UP000198512"/>
    </source>
</evidence>
<evidence type="ECO:0000256" key="1">
    <source>
        <dbReference type="ARBA" id="ARBA00001917"/>
    </source>
</evidence>
<reference evidence="7 8" key="1">
    <citation type="submission" date="2016-10" db="EMBL/GenBank/DDBJ databases">
        <authorList>
            <person name="Varghese N."/>
            <person name="Submissions S."/>
        </authorList>
    </citation>
    <scope>NUCLEOTIDE SEQUENCE [LARGE SCALE GENOMIC DNA]</scope>
    <source>
        <strain evidence="7 8">CIP 109853</strain>
    </source>
</reference>
<evidence type="ECO:0000256" key="4">
    <source>
        <dbReference type="ARBA" id="ARBA00022857"/>
    </source>
</evidence>
<keyword evidence="3" id="KW-0288">FMN</keyword>
<evidence type="ECO:0000313" key="7">
    <source>
        <dbReference type="EMBL" id="SEP91752.1"/>
    </source>
</evidence>
<dbReference type="InterPro" id="IPR013785">
    <property type="entry name" value="Aldolase_TIM"/>
</dbReference>
<feature type="domain" description="NADH:flavin oxidoreductase/NADH oxidase N-terminal" evidence="6">
    <location>
        <begin position="9"/>
        <end position="356"/>
    </location>
</feature>
<keyword evidence="5" id="KW-0560">Oxidoreductase</keyword>
<sequence length="372" mass="40447">MSNLDTRILFRPFSIRSLELKNRIVMAPMTRLFSPEGIPGEASAAYYRRRAEGRVGLILSEGTVIDRPASRNDSAIPFFHGDAALAGWKNVIDAVHSAGGLMAPQIWHTGAARYINGWEPDAPVESPSGLDSPGDPRGVAMSEENIADTISAFAKAAADAKRLGFDTVEIHGAHGYLIDQFFWAGTNQRTDRYGGATIKERSRFASEIVSAVRLAVGPEFPIIMRVSQWKQQDYGVRVAETPQQMEDWLLPLVEAGVDVLHCSQRRFWEPEFPEIDGSNGLNCAGWAKKVTGAATISVGSVGLDNDVTNAFAGKGSAPASLDRLIERMEREEFDLIAVGRALMSDPDWVAKVENGNYAALEGFNPAALGELL</sequence>
<dbReference type="RefSeq" id="WP_069516026.1">
    <property type="nucleotide sequence ID" value="NZ_FOFP01000002.1"/>
</dbReference>
<proteinExistence type="predicted"/>
<dbReference type="CDD" id="cd04747">
    <property type="entry name" value="OYE_like_5_FMN"/>
    <property type="match status" value="1"/>
</dbReference>
<organism evidence="7 8">
    <name type="scientific">Pseudomonas cuatrocienegasensis</name>
    <dbReference type="NCBI Taxonomy" id="543360"/>
    <lineage>
        <taxon>Bacteria</taxon>
        <taxon>Pseudomonadati</taxon>
        <taxon>Pseudomonadota</taxon>
        <taxon>Gammaproteobacteria</taxon>
        <taxon>Pseudomonadales</taxon>
        <taxon>Pseudomonadaceae</taxon>
        <taxon>Pseudomonas</taxon>
    </lineage>
</organism>
<evidence type="ECO:0000259" key="6">
    <source>
        <dbReference type="Pfam" id="PF00724"/>
    </source>
</evidence>
<evidence type="ECO:0000256" key="2">
    <source>
        <dbReference type="ARBA" id="ARBA00022630"/>
    </source>
</evidence>
<dbReference type="SUPFAM" id="SSF51395">
    <property type="entry name" value="FMN-linked oxidoreductases"/>
    <property type="match status" value="1"/>
</dbReference>
<dbReference type="PANTHER" id="PTHR43303:SF4">
    <property type="entry name" value="NADPH DEHYDROGENASE C23G7.10C-RELATED"/>
    <property type="match status" value="1"/>
</dbReference>
<comment type="caution">
    <text evidence="7">The sequence shown here is derived from an EMBL/GenBank/DDBJ whole genome shotgun (WGS) entry which is preliminary data.</text>
</comment>
<dbReference type="Proteomes" id="UP000198512">
    <property type="component" value="Unassembled WGS sequence"/>
</dbReference>
<keyword evidence="8" id="KW-1185">Reference proteome</keyword>
<keyword evidence="2" id="KW-0285">Flavoprotein</keyword>
<dbReference type="Gene3D" id="3.20.20.70">
    <property type="entry name" value="Aldolase class I"/>
    <property type="match status" value="1"/>
</dbReference>
<name>A0ABY1B4U2_9PSED</name>
<comment type="cofactor">
    <cofactor evidence="1">
        <name>FMN</name>
        <dbReference type="ChEBI" id="CHEBI:58210"/>
    </cofactor>
</comment>
<accession>A0ABY1B4U2</accession>